<dbReference type="EMBL" id="VSRR010000015">
    <property type="protein sequence ID" value="MPC08047.1"/>
    <property type="molecule type" value="Genomic_DNA"/>
</dbReference>
<gene>
    <name evidence="1" type="ORF">E2C01_000617</name>
</gene>
<protein>
    <submittedName>
        <fullName evidence="1">Uncharacterized protein</fullName>
    </submittedName>
</protein>
<proteinExistence type="predicted"/>
<dbReference type="AlphaFoldDB" id="A0A5B7CF63"/>
<organism evidence="1 2">
    <name type="scientific">Portunus trituberculatus</name>
    <name type="common">Swimming crab</name>
    <name type="synonym">Neptunus trituberculatus</name>
    <dbReference type="NCBI Taxonomy" id="210409"/>
    <lineage>
        <taxon>Eukaryota</taxon>
        <taxon>Metazoa</taxon>
        <taxon>Ecdysozoa</taxon>
        <taxon>Arthropoda</taxon>
        <taxon>Crustacea</taxon>
        <taxon>Multicrustacea</taxon>
        <taxon>Malacostraca</taxon>
        <taxon>Eumalacostraca</taxon>
        <taxon>Eucarida</taxon>
        <taxon>Decapoda</taxon>
        <taxon>Pleocyemata</taxon>
        <taxon>Brachyura</taxon>
        <taxon>Eubrachyura</taxon>
        <taxon>Portunoidea</taxon>
        <taxon>Portunidae</taxon>
        <taxon>Portuninae</taxon>
        <taxon>Portunus</taxon>
    </lineage>
</organism>
<comment type="caution">
    <text evidence="1">The sequence shown here is derived from an EMBL/GenBank/DDBJ whole genome shotgun (WGS) entry which is preliminary data.</text>
</comment>
<evidence type="ECO:0000313" key="1">
    <source>
        <dbReference type="EMBL" id="MPC08047.1"/>
    </source>
</evidence>
<reference evidence="1 2" key="1">
    <citation type="submission" date="2019-05" db="EMBL/GenBank/DDBJ databases">
        <title>Another draft genome of Portunus trituberculatus and its Hox gene families provides insights of decapod evolution.</title>
        <authorList>
            <person name="Jeong J.-H."/>
            <person name="Song I."/>
            <person name="Kim S."/>
            <person name="Choi T."/>
            <person name="Kim D."/>
            <person name="Ryu S."/>
            <person name="Kim W."/>
        </authorList>
    </citation>
    <scope>NUCLEOTIDE SEQUENCE [LARGE SCALE GENOMIC DNA]</scope>
    <source>
        <tissue evidence="1">Muscle</tissue>
    </source>
</reference>
<name>A0A5B7CF63_PORTR</name>
<evidence type="ECO:0000313" key="2">
    <source>
        <dbReference type="Proteomes" id="UP000324222"/>
    </source>
</evidence>
<keyword evidence="2" id="KW-1185">Reference proteome</keyword>
<accession>A0A5B7CF63</accession>
<sequence>MAGARRGHVVIRGQVKGRTGMWKGGGGVDGAQDSPTYKTEASFLKKLLPNGSLWVGAGAYLRVWQSGEAYHRT</sequence>
<dbReference type="Proteomes" id="UP000324222">
    <property type="component" value="Unassembled WGS sequence"/>
</dbReference>